<reference evidence="4 5" key="1">
    <citation type="submission" date="2024-09" db="EMBL/GenBank/DDBJ databases">
        <authorList>
            <person name="Ruan L."/>
        </authorList>
    </citation>
    <scope>NUCLEOTIDE SEQUENCE [LARGE SCALE GENOMIC DNA]</scope>
    <source>
        <strain evidence="4 5">D33</strain>
    </source>
</reference>
<dbReference type="Pfam" id="PF24553">
    <property type="entry name" value="Rv0428c_C"/>
    <property type="match status" value="1"/>
</dbReference>
<evidence type="ECO:0000313" key="5">
    <source>
        <dbReference type="Proteomes" id="UP001580407"/>
    </source>
</evidence>
<dbReference type="PANTHER" id="PTHR43420">
    <property type="entry name" value="ACETYLTRANSFERASE"/>
    <property type="match status" value="1"/>
</dbReference>
<dbReference type="InterPro" id="IPR056935">
    <property type="entry name" value="Rv0428c-like_C"/>
</dbReference>
<dbReference type="RefSeq" id="WP_375528304.1">
    <property type="nucleotide sequence ID" value="NZ_JBHILM010000044.1"/>
</dbReference>
<comment type="caution">
    <text evidence="4">The sequence shown here is derived from an EMBL/GenBank/DDBJ whole genome shotgun (WGS) entry which is preliminary data.</text>
</comment>
<dbReference type="InterPro" id="IPR000182">
    <property type="entry name" value="GNAT_dom"/>
</dbReference>
<dbReference type="PROSITE" id="PS51186">
    <property type="entry name" value="GNAT"/>
    <property type="match status" value="1"/>
</dbReference>
<gene>
    <name evidence="4" type="ORF">ACE3NQ_27370</name>
</gene>
<feature type="domain" description="N-acetyltransferase" evidence="3">
    <location>
        <begin position="104"/>
        <end position="248"/>
    </location>
</feature>
<dbReference type="EMBL" id="JBHILM010000044">
    <property type="protein sequence ID" value="MFB5684633.1"/>
    <property type="molecule type" value="Genomic_DNA"/>
</dbReference>
<proteinExistence type="predicted"/>
<keyword evidence="5" id="KW-1185">Reference proteome</keyword>
<dbReference type="PANTHER" id="PTHR43420:SF12">
    <property type="entry name" value="N-ACETYLTRANSFERASE DOMAIN-CONTAINING PROTEIN"/>
    <property type="match status" value="1"/>
</dbReference>
<evidence type="ECO:0000259" key="3">
    <source>
        <dbReference type="PROSITE" id="PS51186"/>
    </source>
</evidence>
<name>A0ABV5BFZ8_9BACL</name>
<evidence type="ECO:0000313" key="4">
    <source>
        <dbReference type="EMBL" id="MFB5684633.1"/>
    </source>
</evidence>
<dbReference type="CDD" id="cd04301">
    <property type="entry name" value="NAT_SF"/>
    <property type="match status" value="1"/>
</dbReference>
<dbReference type="InterPro" id="IPR050680">
    <property type="entry name" value="YpeA/RimI_acetyltransf"/>
</dbReference>
<organism evidence="4 5">
    <name type="scientific">Paenibacillus terreus</name>
    <dbReference type="NCBI Taxonomy" id="1387834"/>
    <lineage>
        <taxon>Bacteria</taxon>
        <taxon>Bacillati</taxon>
        <taxon>Bacillota</taxon>
        <taxon>Bacilli</taxon>
        <taxon>Bacillales</taxon>
        <taxon>Paenibacillaceae</taxon>
        <taxon>Paenibacillus</taxon>
    </lineage>
</organism>
<keyword evidence="1" id="KW-0808">Transferase</keyword>
<sequence>MHKYIEELSLNALPAFHQMSIDGWIARYADGYTKRANSVNPIYCGEGISVERKLLACENFYTNVGLNPVFKMTPFVHPDNLDELLEHMGYEKADLSSVQTLKLDHIDEAQMEDVKISAEIDDEWMDVFARFTALPAEHMAIKRKMLSLPLLNKAFMILYKNSAPVACVTGIMEREWLGIYDLATHPEHRGQGYARELVLKLLQWGKRQGAGYSYLQVLKDNGPALRLYGKLGYREVYAYWYRVQTGKS</sequence>
<keyword evidence="2" id="KW-0012">Acyltransferase</keyword>
<protein>
    <submittedName>
        <fullName evidence="4">GNAT family N-acetyltransferase</fullName>
    </submittedName>
</protein>
<dbReference type="Gene3D" id="3.40.630.30">
    <property type="match status" value="1"/>
</dbReference>
<dbReference type="Proteomes" id="UP001580407">
    <property type="component" value="Unassembled WGS sequence"/>
</dbReference>
<dbReference type="SUPFAM" id="SSF55729">
    <property type="entry name" value="Acyl-CoA N-acyltransferases (Nat)"/>
    <property type="match status" value="1"/>
</dbReference>
<accession>A0ABV5BFZ8</accession>
<evidence type="ECO:0000256" key="2">
    <source>
        <dbReference type="ARBA" id="ARBA00023315"/>
    </source>
</evidence>
<dbReference type="InterPro" id="IPR016181">
    <property type="entry name" value="Acyl_CoA_acyltransferase"/>
</dbReference>
<evidence type="ECO:0000256" key="1">
    <source>
        <dbReference type="ARBA" id="ARBA00022679"/>
    </source>
</evidence>